<evidence type="ECO:0000256" key="2">
    <source>
        <dbReference type="ARBA" id="ARBA00004141"/>
    </source>
</evidence>
<dbReference type="RefSeq" id="WP_201292959.1">
    <property type="nucleotide sequence ID" value="NZ_WUUU01000050.1"/>
</dbReference>
<dbReference type="Pfam" id="PF01384">
    <property type="entry name" value="PHO4"/>
    <property type="match status" value="1"/>
</dbReference>
<dbReference type="GO" id="GO:0005315">
    <property type="term" value="F:phosphate transmembrane transporter activity"/>
    <property type="evidence" value="ECO:0007669"/>
    <property type="project" value="InterPro"/>
</dbReference>
<dbReference type="InterPro" id="IPR001204">
    <property type="entry name" value="Phos_transporter"/>
</dbReference>
<evidence type="ECO:0000256" key="3">
    <source>
        <dbReference type="ARBA" id="ARBA00009916"/>
    </source>
</evidence>
<organism evidence="10 11">
    <name type="scientific">Halobacterium bonnevillei</name>
    <dbReference type="NCBI Taxonomy" id="2692200"/>
    <lineage>
        <taxon>Archaea</taxon>
        <taxon>Methanobacteriati</taxon>
        <taxon>Methanobacteriota</taxon>
        <taxon>Stenosarchaea group</taxon>
        <taxon>Halobacteria</taxon>
        <taxon>Halobacteriales</taxon>
        <taxon>Halobacteriaceae</taxon>
        <taxon>Halobacterium</taxon>
    </lineage>
</organism>
<keyword evidence="7 9" id="KW-1133">Transmembrane helix</keyword>
<sequence>LVGSGQLTMTPGVLVGAAAIGAGAFALGPRTMETVGNDITNLPIEAALVVEVVAATIITGLSWAGIPASLAITATMCVIGLGWGRASRRIPLEETLSAEELDPDERDAWEEDSLDLYDRRVTKRIVSTWLATPLVAGLLAFVVFVAADYAGMV</sequence>
<comment type="caution">
    <text evidence="10">The sequence shown here is derived from an EMBL/GenBank/DDBJ whole genome shotgun (WGS) entry which is preliminary data.</text>
</comment>
<gene>
    <name evidence="10" type="ORF">GRX66_08065</name>
</gene>
<keyword evidence="8 9" id="KW-0472">Membrane</keyword>
<accession>A0A6B0SNK8</accession>
<evidence type="ECO:0000256" key="1">
    <source>
        <dbReference type="ARBA" id="ARBA00001981"/>
    </source>
</evidence>
<keyword evidence="4" id="KW-0813">Transport</keyword>
<evidence type="ECO:0000256" key="6">
    <source>
        <dbReference type="ARBA" id="ARBA00022692"/>
    </source>
</evidence>
<dbReference type="PANTHER" id="PTHR11101:SF80">
    <property type="entry name" value="PHOSPHATE TRANSPORTER"/>
    <property type="match status" value="1"/>
</dbReference>
<comment type="subcellular location">
    <subcellularLocation>
        <location evidence="2">Membrane</location>
        <topology evidence="2">Multi-pass membrane protein</topology>
    </subcellularLocation>
</comment>
<keyword evidence="11" id="KW-1185">Reference proteome</keyword>
<dbReference type="GO" id="GO:0035435">
    <property type="term" value="P:phosphate ion transmembrane transport"/>
    <property type="evidence" value="ECO:0007669"/>
    <property type="project" value="TreeGrafter"/>
</dbReference>
<feature type="transmembrane region" description="Helical" evidence="9">
    <location>
        <begin position="126"/>
        <end position="147"/>
    </location>
</feature>
<feature type="non-terminal residue" evidence="10">
    <location>
        <position position="1"/>
    </location>
</feature>
<evidence type="ECO:0000313" key="10">
    <source>
        <dbReference type="EMBL" id="MXR20562.1"/>
    </source>
</evidence>
<dbReference type="EMBL" id="WUUU01000050">
    <property type="protein sequence ID" value="MXR20562.1"/>
    <property type="molecule type" value="Genomic_DNA"/>
</dbReference>
<comment type="function">
    <text evidence="1">Potential transporter for phosphate.</text>
</comment>
<proteinExistence type="inferred from homology"/>
<evidence type="ECO:0000256" key="4">
    <source>
        <dbReference type="ARBA" id="ARBA00022448"/>
    </source>
</evidence>
<evidence type="ECO:0000313" key="11">
    <source>
        <dbReference type="Proteomes" id="UP000471521"/>
    </source>
</evidence>
<evidence type="ECO:0000256" key="7">
    <source>
        <dbReference type="ARBA" id="ARBA00022989"/>
    </source>
</evidence>
<keyword evidence="6 9" id="KW-0812">Transmembrane</keyword>
<evidence type="ECO:0000256" key="9">
    <source>
        <dbReference type="SAM" id="Phobius"/>
    </source>
</evidence>
<dbReference type="GO" id="GO:0016020">
    <property type="term" value="C:membrane"/>
    <property type="evidence" value="ECO:0007669"/>
    <property type="project" value="UniProtKB-SubCell"/>
</dbReference>
<protein>
    <submittedName>
        <fullName evidence="10">Inorganic phosphate transporter</fullName>
    </submittedName>
</protein>
<dbReference type="Proteomes" id="UP000471521">
    <property type="component" value="Unassembled WGS sequence"/>
</dbReference>
<feature type="transmembrane region" description="Helical" evidence="9">
    <location>
        <begin position="39"/>
        <end position="58"/>
    </location>
</feature>
<reference evidence="10 11" key="1">
    <citation type="submission" date="2019-12" db="EMBL/GenBank/DDBJ databases">
        <title>Isolation and characterization of three novel carbon monoxide-oxidizing members of Halobacteria from salione crusts and soils.</title>
        <authorList>
            <person name="Myers M.R."/>
            <person name="King G.M."/>
        </authorList>
    </citation>
    <scope>NUCLEOTIDE SEQUENCE [LARGE SCALE GENOMIC DNA]</scope>
    <source>
        <strain evidence="10 11">PCN9</strain>
    </source>
</reference>
<comment type="similarity">
    <text evidence="3">Belongs to the inorganic phosphate transporter (PiT) (TC 2.A.20) family.</text>
</comment>
<keyword evidence="5" id="KW-0592">Phosphate transport</keyword>
<evidence type="ECO:0000256" key="8">
    <source>
        <dbReference type="ARBA" id="ARBA00023136"/>
    </source>
</evidence>
<feature type="transmembrane region" description="Helical" evidence="9">
    <location>
        <begin position="6"/>
        <end position="27"/>
    </location>
</feature>
<name>A0A6B0SNK8_9EURY</name>
<dbReference type="PANTHER" id="PTHR11101">
    <property type="entry name" value="PHOSPHATE TRANSPORTER"/>
    <property type="match status" value="1"/>
</dbReference>
<evidence type="ECO:0000256" key="5">
    <source>
        <dbReference type="ARBA" id="ARBA00022592"/>
    </source>
</evidence>
<dbReference type="AlphaFoldDB" id="A0A6B0SNK8"/>
<dbReference type="OrthoDB" id="101311at2157"/>